<dbReference type="InterPro" id="IPR037066">
    <property type="entry name" value="Plug_dom_sf"/>
</dbReference>
<dbReference type="InterPro" id="IPR012910">
    <property type="entry name" value="Plug_dom"/>
</dbReference>
<proteinExistence type="predicted"/>
<sequence>MKFINRFLFILFAFGLSFISNAQKIEKANELLYFINTLEKEHNVLFSYADDEIDNIIVPRQKKLSSLEENLQFLREVTPFDYSYHSESNILIIPKSGFKIFCIAAKDKLTKKGIADSYLKINKYIFHSDSNGQFKIPINASIVDVFVSAEGYIPEQLQIDTRKKECCPVFELSPFYEVLDEVLLKNFLTSGINKFTSGILEINYEDFGLLPGLVEPDVLLSLKSLPGITSRNESVSYLNVRGGTHDQNLILWDGIKMYHTSHFFGMISAFNPYMTKKVKLIKNGTSSKFGDGVSSLIDMQTNDSIVSDFKAEVGLNLINTDAIIESPLSQNSSVEFSFRKSINSLWESPTYDRYFDKTFQNTEVTNQDSQVSQQNNDFSFYDSSFNYKNKLSNKDYLKANLFFSHDEFSLNRFDIERNSVNTRSSDLNQTNVAGGIYYKRNWTKTTNTEIQLYGSKYNQNSINADFLDQQRLEQINEVQEIGLRVNLKTKLYKNIALEAGYQLNETGILNSEEIDNPGFFRRTQNSILTNSVYSQVNYQSENSRLNLQLGGRLNHFSKFEKIVIEPRFNLSYKLFDNLFLELLAEEKSQVTSQVIDLQTDFLGVENRRWVLSNLDNRPIIQSQQISTGFNYIKPSWFFNVDLFYKKVEGITTQGQGFQNQFRFSQDHGNYEVKGIDFLINKNLNRISSWVSYSLSENNYNFESLQPSRFHSNLDIRHVISTGLTYEQSGLKLSAGFNWHSGVTVTFPSDDQPLNPEEILFEAPNSRRLSDYFRLDFSSTYTFRIFNKVRALAGFSMWNVLGNSNVYNQFYLLDEAQTIQSFTQNGLDFTPNFVFRLRF</sequence>
<dbReference type="Gene3D" id="2.40.170.20">
    <property type="entry name" value="TonB-dependent receptor, beta-barrel domain"/>
    <property type="match status" value="1"/>
</dbReference>
<dbReference type="EMBL" id="BAAAGG010000005">
    <property type="protein sequence ID" value="GAA0754516.1"/>
    <property type="molecule type" value="Genomic_DNA"/>
</dbReference>
<keyword evidence="2" id="KW-0472">Membrane</keyword>
<gene>
    <name evidence="5" type="ORF">GCM10009433_08180</name>
</gene>
<dbReference type="SUPFAM" id="SSF56935">
    <property type="entry name" value="Porins"/>
    <property type="match status" value="1"/>
</dbReference>
<feature type="domain" description="TonB-dependent receptor plug" evidence="4">
    <location>
        <begin position="221"/>
        <end position="292"/>
    </location>
</feature>
<protein>
    <recommendedName>
        <fullName evidence="4">TonB-dependent receptor plug domain-containing protein</fullName>
    </recommendedName>
</protein>
<evidence type="ECO:0000313" key="6">
    <source>
        <dbReference type="Proteomes" id="UP001500185"/>
    </source>
</evidence>
<dbReference type="InterPro" id="IPR036942">
    <property type="entry name" value="Beta-barrel_TonB_sf"/>
</dbReference>
<dbReference type="Proteomes" id="UP001500185">
    <property type="component" value="Unassembled WGS sequence"/>
</dbReference>
<name>A0ABN1K4L6_9FLAO</name>
<evidence type="ECO:0000259" key="4">
    <source>
        <dbReference type="Pfam" id="PF07715"/>
    </source>
</evidence>
<reference evidence="6" key="1">
    <citation type="journal article" date="2019" name="Int. J. Syst. Evol. Microbiol.">
        <title>The Global Catalogue of Microorganisms (GCM) 10K type strain sequencing project: providing services to taxonomists for standard genome sequencing and annotation.</title>
        <authorList>
            <consortium name="The Broad Institute Genomics Platform"/>
            <consortium name="The Broad Institute Genome Sequencing Center for Infectious Disease"/>
            <person name="Wu L."/>
            <person name="Ma J."/>
        </authorList>
    </citation>
    <scope>NUCLEOTIDE SEQUENCE [LARGE SCALE GENOMIC DNA]</scope>
    <source>
        <strain evidence="6">JCM 16231</strain>
    </source>
</reference>
<keyword evidence="3" id="KW-0998">Cell outer membrane</keyword>
<evidence type="ECO:0000256" key="2">
    <source>
        <dbReference type="ARBA" id="ARBA00023136"/>
    </source>
</evidence>
<accession>A0ABN1K4L6</accession>
<dbReference type="Pfam" id="PF07715">
    <property type="entry name" value="Plug"/>
    <property type="match status" value="1"/>
</dbReference>
<dbReference type="RefSeq" id="WP_224453364.1">
    <property type="nucleotide sequence ID" value="NZ_BAAAGG010000005.1"/>
</dbReference>
<evidence type="ECO:0000256" key="3">
    <source>
        <dbReference type="ARBA" id="ARBA00023237"/>
    </source>
</evidence>
<evidence type="ECO:0000256" key="1">
    <source>
        <dbReference type="ARBA" id="ARBA00004442"/>
    </source>
</evidence>
<keyword evidence="6" id="KW-1185">Reference proteome</keyword>
<organism evidence="5 6">
    <name type="scientific">Psychroflexus lacisalsi</name>
    <dbReference type="NCBI Taxonomy" id="503928"/>
    <lineage>
        <taxon>Bacteria</taxon>
        <taxon>Pseudomonadati</taxon>
        <taxon>Bacteroidota</taxon>
        <taxon>Flavobacteriia</taxon>
        <taxon>Flavobacteriales</taxon>
        <taxon>Flavobacteriaceae</taxon>
        <taxon>Psychroflexus</taxon>
    </lineage>
</organism>
<comment type="subcellular location">
    <subcellularLocation>
        <location evidence="1">Cell outer membrane</location>
    </subcellularLocation>
</comment>
<dbReference type="Gene3D" id="2.170.130.10">
    <property type="entry name" value="TonB-dependent receptor, plug domain"/>
    <property type="match status" value="1"/>
</dbReference>
<evidence type="ECO:0000313" key="5">
    <source>
        <dbReference type="EMBL" id="GAA0754516.1"/>
    </source>
</evidence>
<comment type="caution">
    <text evidence="5">The sequence shown here is derived from an EMBL/GenBank/DDBJ whole genome shotgun (WGS) entry which is preliminary data.</text>
</comment>